<dbReference type="AlphaFoldDB" id="A0A1H7B4M2"/>
<feature type="signal peptide" evidence="1">
    <location>
        <begin position="1"/>
        <end position="21"/>
    </location>
</feature>
<evidence type="ECO:0000313" key="3">
    <source>
        <dbReference type="Proteomes" id="UP000199532"/>
    </source>
</evidence>
<evidence type="ECO:0000313" key="2">
    <source>
        <dbReference type="EMBL" id="SEJ68355.1"/>
    </source>
</evidence>
<evidence type="ECO:0000256" key="1">
    <source>
        <dbReference type="SAM" id="SignalP"/>
    </source>
</evidence>
<dbReference type="Proteomes" id="UP000199532">
    <property type="component" value="Unassembled WGS sequence"/>
</dbReference>
<name>A0A1H7B4M2_9BACT</name>
<evidence type="ECO:0008006" key="4">
    <source>
        <dbReference type="Google" id="ProtNLM"/>
    </source>
</evidence>
<dbReference type="EMBL" id="FNXY01000011">
    <property type="protein sequence ID" value="SEJ68355.1"/>
    <property type="molecule type" value="Genomic_DNA"/>
</dbReference>
<organism evidence="2 3">
    <name type="scientific">Dyadobacter koreensis</name>
    <dbReference type="NCBI Taxonomy" id="408657"/>
    <lineage>
        <taxon>Bacteria</taxon>
        <taxon>Pseudomonadati</taxon>
        <taxon>Bacteroidota</taxon>
        <taxon>Cytophagia</taxon>
        <taxon>Cytophagales</taxon>
        <taxon>Spirosomataceae</taxon>
        <taxon>Dyadobacter</taxon>
    </lineage>
</organism>
<sequence length="307" mass="34997">MKSFIILILCFTVAFAKTSLAQELQFTVSLNYDQLVAQQKTDPQSMTKLQSYISDFLNNTSWTRETFGKDERVKCKLNINLTRSVAQGSYEGTAQLVIARPVFNSAYETVLLSYVDRNFNFNYLPTTQMYFNENSYTDELPYVLAFYAYTALIFDFDSFSNLGGTPYLQRAFNIANLASTAGAGAKGWDQRKGNGDSRNRYWLIENLMSQQFIPFRESLYNYYRQGLDVATQNPAQTRTKTLDLLNSAKAVAQLRPGSVVINSFFDAKSDEIFQIMKEATPEEKRAAQTILVNLDPSKTQLYQRLSQ</sequence>
<proteinExistence type="predicted"/>
<protein>
    <recommendedName>
        <fullName evidence="4">DUF4835 domain-containing protein</fullName>
    </recommendedName>
</protein>
<accession>A0A1H7B4M2</accession>
<reference evidence="2 3" key="1">
    <citation type="submission" date="2016-10" db="EMBL/GenBank/DDBJ databases">
        <authorList>
            <person name="de Groot N.N."/>
        </authorList>
    </citation>
    <scope>NUCLEOTIDE SEQUENCE [LARGE SCALE GENOMIC DNA]</scope>
    <source>
        <strain evidence="2 3">DSM 19938</strain>
    </source>
</reference>
<keyword evidence="1" id="KW-0732">Signal</keyword>
<dbReference type="STRING" id="408657.SAMN04487995_5889"/>
<dbReference type="Pfam" id="PF16119">
    <property type="entry name" value="DUF4835"/>
    <property type="match status" value="1"/>
</dbReference>
<feature type="chain" id="PRO_5011697279" description="DUF4835 domain-containing protein" evidence="1">
    <location>
        <begin position="22"/>
        <end position="307"/>
    </location>
</feature>
<dbReference type="InterPro" id="IPR032274">
    <property type="entry name" value="DUF4835"/>
</dbReference>
<gene>
    <name evidence="2" type="ORF">SAMN04487995_5889</name>
</gene>
<keyword evidence="3" id="KW-1185">Reference proteome</keyword>
<dbReference type="RefSeq" id="WP_229209823.1">
    <property type="nucleotide sequence ID" value="NZ_FNXY01000011.1"/>
</dbReference>